<dbReference type="FunFam" id="2.60.120.290:FF:000005">
    <property type="entry name" value="Procollagen C-endopeptidase enhancer 1"/>
    <property type="match status" value="1"/>
</dbReference>
<dbReference type="SUPFAM" id="SSF49854">
    <property type="entry name" value="Spermadhesin, CUB domain"/>
    <property type="match status" value="1"/>
</dbReference>
<feature type="domain" description="LCCL" evidence="11">
    <location>
        <begin position="150"/>
        <end position="248"/>
    </location>
</feature>
<dbReference type="GO" id="GO:0005886">
    <property type="term" value="C:plasma membrane"/>
    <property type="evidence" value="ECO:0007669"/>
    <property type="project" value="TreeGrafter"/>
</dbReference>
<keyword evidence="3 8" id="KW-0812">Transmembrane</keyword>
<dbReference type="InterPro" id="IPR036609">
    <property type="entry name" value="LCCL_sf"/>
</dbReference>
<dbReference type="InterPro" id="IPR008979">
    <property type="entry name" value="Galactose-bd-like_sf"/>
</dbReference>
<evidence type="ECO:0000256" key="1">
    <source>
        <dbReference type="ARBA" id="ARBA00004479"/>
    </source>
</evidence>
<evidence type="ECO:0000256" key="3">
    <source>
        <dbReference type="ARBA" id="ARBA00022692"/>
    </source>
</evidence>
<proteinExistence type="predicted"/>
<dbReference type="InterPro" id="IPR004043">
    <property type="entry name" value="LCCL"/>
</dbReference>
<dbReference type="Gene3D" id="2.60.120.290">
    <property type="entry name" value="Spermadhesin, CUB domain"/>
    <property type="match status" value="1"/>
</dbReference>
<keyword evidence="4 8" id="KW-1133">Transmembrane helix</keyword>
<name>A0AAV2MDK3_KNICA</name>
<dbReference type="SUPFAM" id="SSF69848">
    <property type="entry name" value="LCCL domain"/>
    <property type="match status" value="1"/>
</dbReference>
<dbReference type="InterPro" id="IPR035914">
    <property type="entry name" value="Sperma_CUB_dom_sf"/>
</dbReference>
<sequence>MSADALDTFITTLWIFYIILGFYSAGVRGQEGDGCGHTLLGAESGTLASQNYPHTYPNNIFCKWRLRVAEGRTLRLLFGDFDIEASPGCSNGSLVVMDQSGYTTLGPVCGRLDLSQRNVTLSSNEVVITFMSGTHRSGRGFLLSYATDLHPQLVSCLQRGSHFSPVHLSGAAYCPAGCKNISGDVWGGWEQGYRDTSVLCKAAVHAGLTSDSVGGTVTVTRGRSLTLYESTFANGVLSKMGSLSENKFLFKRECHSVLQLSGSNASSVDPNRPELRKYWSFAGPHSPQDVVSWTSAYKDASPWVELELRDRSTITDIVTTVSNEDYVHFYTLQLSKDRKTWKWYKDPLSKEKKVFQAYADGHLRVLNSVVPSVVARYLRIQALSWRGKASLQVQVMGCPVSKVTPRSRPNAESTSVKVLDATVPPLVNSNSTDGPVLVETRLSSSQPVLVAVGVVLGLVMCGSCLLAGVWWKQRKKASLMKYSLPPMECQKLQIKALQCPQSEFISYPLERNVHDALPNPPLNDYAEPVKVGSTFRPPSEQAYTSPFAQNLYDRPSHMPEYAEPLPPEPEYATPFGDQVQESYKAPVPCPGTTPTAHYDCPSHHTLSNGYCTPVIRTVGDESYAQPKPCDARLQKHTYEQPL</sequence>
<dbReference type="Gene3D" id="2.60.120.260">
    <property type="entry name" value="Galactose-binding domain-like"/>
    <property type="match status" value="1"/>
</dbReference>
<dbReference type="PROSITE" id="PS50022">
    <property type="entry name" value="FA58C_3"/>
    <property type="match status" value="1"/>
</dbReference>
<evidence type="ECO:0000256" key="6">
    <source>
        <dbReference type="ARBA" id="ARBA00023157"/>
    </source>
</evidence>
<dbReference type="InterPro" id="IPR050633">
    <property type="entry name" value="Neuropilin_MCO_CoagFactor"/>
</dbReference>
<dbReference type="InterPro" id="IPR000859">
    <property type="entry name" value="CUB_dom"/>
</dbReference>
<keyword evidence="2" id="KW-0597">Phosphoprotein</keyword>
<dbReference type="EMBL" id="OZ035829">
    <property type="protein sequence ID" value="CAL1611444.1"/>
    <property type="molecule type" value="Genomic_DNA"/>
</dbReference>
<feature type="transmembrane region" description="Helical" evidence="8">
    <location>
        <begin position="448"/>
        <end position="471"/>
    </location>
</feature>
<dbReference type="Gene3D" id="2.170.130.20">
    <property type="entry name" value="LCCL-like domain"/>
    <property type="match status" value="1"/>
</dbReference>
<comment type="caution">
    <text evidence="7">Lacks conserved residue(s) required for the propagation of feature annotation.</text>
</comment>
<keyword evidence="13" id="KW-1185">Reference proteome</keyword>
<feature type="disulfide bond" evidence="7">
    <location>
        <begin position="35"/>
        <end position="62"/>
    </location>
</feature>
<dbReference type="Pfam" id="PF00754">
    <property type="entry name" value="F5_F8_type_C"/>
    <property type="match status" value="1"/>
</dbReference>
<evidence type="ECO:0000259" key="11">
    <source>
        <dbReference type="PROSITE" id="PS50820"/>
    </source>
</evidence>
<dbReference type="AlphaFoldDB" id="A0AAV2MDK3"/>
<dbReference type="SMART" id="SM00042">
    <property type="entry name" value="CUB"/>
    <property type="match status" value="1"/>
</dbReference>
<dbReference type="SUPFAM" id="SSF49785">
    <property type="entry name" value="Galactose-binding domain-like"/>
    <property type="match status" value="1"/>
</dbReference>
<evidence type="ECO:0000256" key="5">
    <source>
        <dbReference type="ARBA" id="ARBA00023136"/>
    </source>
</evidence>
<dbReference type="Pfam" id="PF00431">
    <property type="entry name" value="CUB"/>
    <property type="match status" value="1"/>
</dbReference>
<protein>
    <submittedName>
        <fullName evidence="12">Uncharacterized protein</fullName>
    </submittedName>
</protein>
<evidence type="ECO:0000313" key="12">
    <source>
        <dbReference type="EMBL" id="CAL1611444.1"/>
    </source>
</evidence>
<evidence type="ECO:0000259" key="9">
    <source>
        <dbReference type="PROSITE" id="PS01180"/>
    </source>
</evidence>
<evidence type="ECO:0000256" key="8">
    <source>
        <dbReference type="SAM" id="Phobius"/>
    </source>
</evidence>
<evidence type="ECO:0000313" key="13">
    <source>
        <dbReference type="Proteomes" id="UP001497482"/>
    </source>
</evidence>
<keyword evidence="5 8" id="KW-0472">Membrane</keyword>
<dbReference type="Proteomes" id="UP001497482">
    <property type="component" value="Chromosome 7"/>
</dbReference>
<feature type="domain" description="CUB" evidence="9">
    <location>
        <begin position="35"/>
        <end position="148"/>
    </location>
</feature>
<dbReference type="PANTHER" id="PTHR46806">
    <property type="entry name" value="F5/8 TYPE C DOMAIN-CONTAINING PROTEIN"/>
    <property type="match status" value="1"/>
</dbReference>
<dbReference type="Pfam" id="PF03815">
    <property type="entry name" value="LCCL"/>
    <property type="match status" value="1"/>
</dbReference>
<gene>
    <name evidence="12" type="ORF">KC01_LOCUS37858</name>
</gene>
<accession>A0AAV2MDK3</accession>
<dbReference type="PANTHER" id="PTHR46806:SF6">
    <property type="entry name" value="DISCOIDIN, CUB AND LCCL DOMAIN CONTAINING 1"/>
    <property type="match status" value="1"/>
</dbReference>
<dbReference type="InterPro" id="IPR000421">
    <property type="entry name" value="FA58C"/>
</dbReference>
<reference evidence="12 13" key="1">
    <citation type="submission" date="2024-04" db="EMBL/GenBank/DDBJ databases">
        <authorList>
            <person name="Waldvogel A.-M."/>
            <person name="Schoenle A."/>
        </authorList>
    </citation>
    <scope>NUCLEOTIDE SEQUENCE [LARGE SCALE GENOMIC DNA]</scope>
</reference>
<feature type="domain" description="F5/8 type C" evidence="10">
    <location>
        <begin position="293"/>
        <end position="398"/>
    </location>
</feature>
<comment type="subcellular location">
    <subcellularLocation>
        <location evidence="1">Membrane</location>
        <topology evidence="1">Single-pass type I membrane protein</topology>
    </subcellularLocation>
</comment>
<dbReference type="CDD" id="cd00041">
    <property type="entry name" value="CUB"/>
    <property type="match status" value="1"/>
</dbReference>
<evidence type="ECO:0000256" key="2">
    <source>
        <dbReference type="ARBA" id="ARBA00022553"/>
    </source>
</evidence>
<dbReference type="SMART" id="SM00603">
    <property type="entry name" value="LCCL"/>
    <property type="match status" value="1"/>
</dbReference>
<evidence type="ECO:0000259" key="10">
    <source>
        <dbReference type="PROSITE" id="PS50022"/>
    </source>
</evidence>
<evidence type="ECO:0000256" key="4">
    <source>
        <dbReference type="ARBA" id="ARBA00022989"/>
    </source>
</evidence>
<dbReference type="PROSITE" id="PS50820">
    <property type="entry name" value="LCCL"/>
    <property type="match status" value="1"/>
</dbReference>
<dbReference type="GO" id="GO:0038023">
    <property type="term" value="F:signaling receptor activity"/>
    <property type="evidence" value="ECO:0007669"/>
    <property type="project" value="TreeGrafter"/>
</dbReference>
<dbReference type="PROSITE" id="PS01180">
    <property type="entry name" value="CUB"/>
    <property type="match status" value="1"/>
</dbReference>
<keyword evidence="6 7" id="KW-1015">Disulfide bond</keyword>
<evidence type="ECO:0000256" key="7">
    <source>
        <dbReference type="PROSITE-ProRule" id="PRU00059"/>
    </source>
</evidence>
<organism evidence="12 13">
    <name type="scientific">Knipowitschia caucasica</name>
    <name type="common">Caucasian dwarf goby</name>
    <name type="synonym">Pomatoschistus caucasicus</name>
    <dbReference type="NCBI Taxonomy" id="637954"/>
    <lineage>
        <taxon>Eukaryota</taxon>
        <taxon>Metazoa</taxon>
        <taxon>Chordata</taxon>
        <taxon>Craniata</taxon>
        <taxon>Vertebrata</taxon>
        <taxon>Euteleostomi</taxon>
        <taxon>Actinopterygii</taxon>
        <taxon>Neopterygii</taxon>
        <taxon>Teleostei</taxon>
        <taxon>Neoteleostei</taxon>
        <taxon>Acanthomorphata</taxon>
        <taxon>Gobiaria</taxon>
        <taxon>Gobiiformes</taxon>
        <taxon>Gobioidei</taxon>
        <taxon>Gobiidae</taxon>
        <taxon>Gobiinae</taxon>
        <taxon>Knipowitschia</taxon>
    </lineage>
</organism>